<organism evidence="2 3">
    <name type="scientific">Ferruginivarius sediminum</name>
    <dbReference type="NCBI Taxonomy" id="2661937"/>
    <lineage>
        <taxon>Bacteria</taxon>
        <taxon>Pseudomonadati</taxon>
        <taxon>Pseudomonadota</taxon>
        <taxon>Alphaproteobacteria</taxon>
        <taxon>Rhodospirillales</taxon>
        <taxon>Rhodospirillaceae</taxon>
        <taxon>Ferruginivarius</taxon>
    </lineage>
</organism>
<dbReference type="AlphaFoldDB" id="A0A369TDR5"/>
<evidence type="ECO:0000313" key="3">
    <source>
        <dbReference type="Proteomes" id="UP000253941"/>
    </source>
</evidence>
<dbReference type="RefSeq" id="WP_147274925.1">
    <property type="nucleotide sequence ID" value="NZ_QPMH01000016.1"/>
</dbReference>
<comment type="caution">
    <text evidence="2">The sequence shown here is derived from an EMBL/GenBank/DDBJ whole genome shotgun (WGS) entry which is preliminary data.</text>
</comment>
<feature type="compositionally biased region" description="Basic and acidic residues" evidence="1">
    <location>
        <begin position="7"/>
        <end position="25"/>
    </location>
</feature>
<evidence type="ECO:0000256" key="1">
    <source>
        <dbReference type="SAM" id="MobiDB-lite"/>
    </source>
</evidence>
<name>A0A369TDR5_9PROT</name>
<keyword evidence="3" id="KW-1185">Reference proteome</keyword>
<gene>
    <name evidence="2" type="ORF">DRB17_15195</name>
</gene>
<dbReference type="Proteomes" id="UP000253941">
    <property type="component" value="Unassembled WGS sequence"/>
</dbReference>
<evidence type="ECO:0000313" key="2">
    <source>
        <dbReference type="EMBL" id="RDD61066.1"/>
    </source>
</evidence>
<dbReference type="EMBL" id="QPMH01000016">
    <property type="protein sequence ID" value="RDD61066.1"/>
    <property type="molecule type" value="Genomic_DNA"/>
</dbReference>
<feature type="region of interest" description="Disordered" evidence="1">
    <location>
        <begin position="1"/>
        <end position="34"/>
    </location>
</feature>
<accession>A0A369TDR5</accession>
<proteinExistence type="predicted"/>
<protein>
    <submittedName>
        <fullName evidence="2">Uncharacterized protein</fullName>
    </submittedName>
</protein>
<reference evidence="2 3" key="1">
    <citation type="submission" date="2018-07" db="EMBL/GenBank/DDBJ databases">
        <title>Venubactetium sediminum gen. nov., sp. nov., isolated from a marine solar saltern.</title>
        <authorList>
            <person name="Wang S."/>
        </authorList>
    </citation>
    <scope>NUCLEOTIDE SEQUENCE [LARGE SCALE GENOMIC DNA]</scope>
    <source>
        <strain evidence="2 3">WD2A32</strain>
    </source>
</reference>
<sequence length="62" mass="6591">MNAPSKDILERVSDRAGEAVARGERAAAPGLSDRQRALIRDAQAKIDDEHSPVIQAGIRAAV</sequence>